<protein>
    <submittedName>
        <fullName evidence="2">Uncharacterized protein</fullName>
    </submittedName>
</protein>
<accession>A0A4C1V6F1</accession>
<feature type="region of interest" description="Disordered" evidence="1">
    <location>
        <begin position="93"/>
        <end position="123"/>
    </location>
</feature>
<dbReference type="AlphaFoldDB" id="A0A4C1V6F1"/>
<gene>
    <name evidence="2" type="ORF">EVAR_7436_1</name>
</gene>
<organism evidence="2 3">
    <name type="scientific">Eumeta variegata</name>
    <name type="common">Bagworm moth</name>
    <name type="synonym">Eumeta japonica</name>
    <dbReference type="NCBI Taxonomy" id="151549"/>
    <lineage>
        <taxon>Eukaryota</taxon>
        <taxon>Metazoa</taxon>
        <taxon>Ecdysozoa</taxon>
        <taxon>Arthropoda</taxon>
        <taxon>Hexapoda</taxon>
        <taxon>Insecta</taxon>
        <taxon>Pterygota</taxon>
        <taxon>Neoptera</taxon>
        <taxon>Endopterygota</taxon>
        <taxon>Lepidoptera</taxon>
        <taxon>Glossata</taxon>
        <taxon>Ditrysia</taxon>
        <taxon>Tineoidea</taxon>
        <taxon>Psychidae</taxon>
        <taxon>Oiketicinae</taxon>
        <taxon>Eumeta</taxon>
    </lineage>
</organism>
<name>A0A4C1V6F1_EUMVA</name>
<dbReference type="EMBL" id="BGZK01000287">
    <property type="protein sequence ID" value="GBP34383.1"/>
    <property type="molecule type" value="Genomic_DNA"/>
</dbReference>
<evidence type="ECO:0000313" key="2">
    <source>
        <dbReference type="EMBL" id="GBP34383.1"/>
    </source>
</evidence>
<proteinExistence type="predicted"/>
<comment type="caution">
    <text evidence="2">The sequence shown here is derived from an EMBL/GenBank/DDBJ whole genome shotgun (WGS) entry which is preliminary data.</text>
</comment>
<keyword evidence="3" id="KW-1185">Reference proteome</keyword>
<evidence type="ECO:0000313" key="3">
    <source>
        <dbReference type="Proteomes" id="UP000299102"/>
    </source>
</evidence>
<reference evidence="2 3" key="1">
    <citation type="journal article" date="2019" name="Commun. Biol.">
        <title>The bagworm genome reveals a unique fibroin gene that provides high tensile strength.</title>
        <authorList>
            <person name="Kono N."/>
            <person name="Nakamura H."/>
            <person name="Ohtoshi R."/>
            <person name="Tomita M."/>
            <person name="Numata K."/>
            <person name="Arakawa K."/>
        </authorList>
    </citation>
    <scope>NUCLEOTIDE SEQUENCE [LARGE SCALE GENOMIC DNA]</scope>
</reference>
<sequence>MKDGDGSEVEGAAFELQRSTCAPADFRRRADVSAPPPKPHLVVSPPLLRIGSSTLSSSDRLDGGGSVLKLRLTIKSHRVRSRLRTNRRLSCLPEPPRSAGRARAAVTAPGTRVVTGPRPARGQPFALARTPHSRVQGSWEGEPSQWGTYTFALQVLLAVTTVYS</sequence>
<dbReference type="Proteomes" id="UP000299102">
    <property type="component" value="Unassembled WGS sequence"/>
</dbReference>
<evidence type="ECO:0000256" key="1">
    <source>
        <dbReference type="SAM" id="MobiDB-lite"/>
    </source>
</evidence>